<dbReference type="AlphaFoldDB" id="A0A6N1VEE4"/>
<dbReference type="CDD" id="cd06579">
    <property type="entry name" value="TM_PBP1_transp_AraH_like"/>
    <property type="match status" value="1"/>
</dbReference>
<reference evidence="7 8" key="1">
    <citation type="submission" date="2020-06" db="EMBL/GenBank/DDBJ databases">
        <title>Oricola thermophila sp. nov. isolated from a tidal sediments.</title>
        <authorList>
            <person name="Kwon K.K."/>
            <person name="Yang S.-H."/>
            <person name="Park M.-J."/>
        </authorList>
    </citation>
    <scope>NUCLEOTIDE SEQUENCE [LARGE SCALE GENOMIC DNA]</scope>
    <source>
        <strain evidence="7 8">MEBiC13590</strain>
    </source>
</reference>
<dbReference type="GO" id="GO:0005886">
    <property type="term" value="C:plasma membrane"/>
    <property type="evidence" value="ECO:0007669"/>
    <property type="project" value="UniProtKB-SubCell"/>
</dbReference>
<feature type="transmembrane region" description="Helical" evidence="6">
    <location>
        <begin position="111"/>
        <end position="134"/>
    </location>
</feature>
<evidence type="ECO:0000256" key="4">
    <source>
        <dbReference type="ARBA" id="ARBA00022989"/>
    </source>
</evidence>
<dbReference type="InterPro" id="IPR001851">
    <property type="entry name" value="ABC_transp_permease"/>
</dbReference>
<accession>A0A6N1VEE4</accession>
<evidence type="ECO:0000313" key="8">
    <source>
        <dbReference type="Proteomes" id="UP000509367"/>
    </source>
</evidence>
<dbReference type="KEGG" id="orm:HTY61_11595"/>
<feature type="transmembrane region" description="Helical" evidence="6">
    <location>
        <begin position="263"/>
        <end position="294"/>
    </location>
</feature>
<evidence type="ECO:0000256" key="2">
    <source>
        <dbReference type="ARBA" id="ARBA00022475"/>
    </source>
</evidence>
<feature type="transmembrane region" description="Helical" evidence="6">
    <location>
        <begin position="26"/>
        <end position="47"/>
    </location>
</feature>
<dbReference type="GO" id="GO:0022857">
    <property type="term" value="F:transmembrane transporter activity"/>
    <property type="evidence" value="ECO:0007669"/>
    <property type="project" value="InterPro"/>
</dbReference>
<dbReference type="EMBL" id="CP054836">
    <property type="protein sequence ID" value="QKV19048.1"/>
    <property type="molecule type" value="Genomic_DNA"/>
</dbReference>
<feature type="transmembrane region" description="Helical" evidence="6">
    <location>
        <begin position="229"/>
        <end position="251"/>
    </location>
</feature>
<organism evidence="7 8">
    <name type="scientific">Oricola thermophila</name>
    <dbReference type="NCBI Taxonomy" id="2742145"/>
    <lineage>
        <taxon>Bacteria</taxon>
        <taxon>Pseudomonadati</taxon>
        <taxon>Pseudomonadota</taxon>
        <taxon>Alphaproteobacteria</taxon>
        <taxon>Hyphomicrobiales</taxon>
        <taxon>Ahrensiaceae</taxon>
        <taxon>Oricola</taxon>
    </lineage>
</organism>
<name>A0A6N1VEE4_9HYPH</name>
<keyword evidence="3 6" id="KW-0812">Transmembrane</keyword>
<sequence length="342" mass="35452">MSAPVETVGTNEAPAPRRRFSVRLSAAQRGILIAVTIFAVMFAVYGWKQPVGLTANVINTASNKGALLALVAMAQTLPVLTGGLDLSVGAIFVLANCLASTIVVGDPVSTALGIVAVLFVGFLCGATNGIVIVYGRLQPLIVTLAMGAVYFGIALALRPQPGGSVNFELADFMTRSTFAIPHSAILLLLVVLIVWIPYRRSVPGRAAYAIGSSEQAAYMSGVPIDRAKVLAYALSGLLAAIGGLLLTAITYSGAAKLSIANDYTLNSIGAVVIGGTSLFGGMGSAIGSIFGAFVMRTVGDLLIVFDINPVLQPLFVGIVLLAAVCIGSLRVLRIKNKLDLYR</sequence>
<dbReference type="Proteomes" id="UP000509367">
    <property type="component" value="Chromosome"/>
</dbReference>
<gene>
    <name evidence="7" type="ORF">HTY61_11595</name>
</gene>
<evidence type="ECO:0000256" key="6">
    <source>
        <dbReference type="SAM" id="Phobius"/>
    </source>
</evidence>
<keyword evidence="4 6" id="KW-1133">Transmembrane helix</keyword>
<evidence type="ECO:0000256" key="5">
    <source>
        <dbReference type="ARBA" id="ARBA00023136"/>
    </source>
</evidence>
<keyword evidence="5 6" id="KW-0472">Membrane</keyword>
<evidence type="ECO:0000256" key="1">
    <source>
        <dbReference type="ARBA" id="ARBA00004651"/>
    </source>
</evidence>
<feature type="transmembrane region" description="Helical" evidence="6">
    <location>
        <begin position="67"/>
        <end position="99"/>
    </location>
</feature>
<feature type="transmembrane region" description="Helical" evidence="6">
    <location>
        <begin position="314"/>
        <end position="332"/>
    </location>
</feature>
<feature type="transmembrane region" description="Helical" evidence="6">
    <location>
        <begin position="178"/>
        <end position="198"/>
    </location>
</feature>
<comment type="subcellular location">
    <subcellularLocation>
        <location evidence="1">Cell membrane</location>
        <topology evidence="1">Multi-pass membrane protein</topology>
    </subcellularLocation>
</comment>
<evidence type="ECO:0000313" key="7">
    <source>
        <dbReference type="EMBL" id="QKV19048.1"/>
    </source>
</evidence>
<keyword evidence="8" id="KW-1185">Reference proteome</keyword>
<dbReference type="RefSeq" id="WP_175276940.1">
    <property type="nucleotide sequence ID" value="NZ_CP054836.1"/>
</dbReference>
<evidence type="ECO:0000256" key="3">
    <source>
        <dbReference type="ARBA" id="ARBA00022692"/>
    </source>
</evidence>
<keyword evidence="2" id="KW-1003">Cell membrane</keyword>
<feature type="transmembrane region" description="Helical" evidence="6">
    <location>
        <begin position="140"/>
        <end position="157"/>
    </location>
</feature>
<dbReference type="PANTHER" id="PTHR32196">
    <property type="entry name" value="ABC TRANSPORTER PERMEASE PROTEIN YPHD-RELATED-RELATED"/>
    <property type="match status" value="1"/>
</dbReference>
<proteinExistence type="predicted"/>
<protein>
    <submittedName>
        <fullName evidence="7">ABC transporter permease</fullName>
    </submittedName>
</protein>
<dbReference type="Pfam" id="PF02653">
    <property type="entry name" value="BPD_transp_2"/>
    <property type="match status" value="1"/>
</dbReference>